<dbReference type="RefSeq" id="WP_106347656.1">
    <property type="nucleotide sequence ID" value="NZ_PVUE01000002.1"/>
</dbReference>
<dbReference type="Proteomes" id="UP000237752">
    <property type="component" value="Unassembled WGS sequence"/>
</dbReference>
<protein>
    <submittedName>
        <fullName evidence="1">Cytidylate kinase</fullName>
    </submittedName>
</protein>
<organism evidence="1 2">
    <name type="scientific">Antricoccus suffuscus</name>
    <dbReference type="NCBI Taxonomy" id="1629062"/>
    <lineage>
        <taxon>Bacteria</taxon>
        <taxon>Bacillati</taxon>
        <taxon>Actinomycetota</taxon>
        <taxon>Actinomycetes</taxon>
        <taxon>Geodermatophilales</taxon>
        <taxon>Antricoccaceae</taxon>
        <taxon>Antricoccus</taxon>
    </lineage>
</organism>
<evidence type="ECO:0000313" key="1">
    <source>
        <dbReference type="EMBL" id="PRZ43493.1"/>
    </source>
</evidence>
<sequence>MGIVTISASYGTSSAQVGPAVARALHLPFVDRAIPQAVARALGVPLSDAEEQDGKAATGMWRLISSIAMVPDLTGGEHLVYNKVADERLFKEKTEQVLHQVADGPGGVILGRCAVLVLRDQPDALHVRLDGPLDKRVALLAKLKDLDLEEAHKQVESTDRARKAYAHSFYKCDLNDARNYQLVIDATAFPTEDVTDMIVHAAKARGIRPAD</sequence>
<keyword evidence="1" id="KW-0418">Kinase</keyword>
<name>A0A2T1A4G9_9ACTN</name>
<evidence type="ECO:0000313" key="2">
    <source>
        <dbReference type="Proteomes" id="UP000237752"/>
    </source>
</evidence>
<dbReference type="InterPro" id="IPR027417">
    <property type="entry name" value="P-loop_NTPase"/>
</dbReference>
<dbReference type="AlphaFoldDB" id="A0A2T1A4G9"/>
<dbReference type="OrthoDB" id="3823243at2"/>
<accession>A0A2T1A4G9</accession>
<dbReference type="Gene3D" id="3.40.50.300">
    <property type="entry name" value="P-loop containing nucleotide triphosphate hydrolases"/>
    <property type="match status" value="1"/>
</dbReference>
<keyword evidence="2" id="KW-1185">Reference proteome</keyword>
<dbReference type="Pfam" id="PF13189">
    <property type="entry name" value="Cytidylate_kin2"/>
    <property type="match status" value="1"/>
</dbReference>
<gene>
    <name evidence="1" type="ORF">CLV47_102181</name>
</gene>
<dbReference type="EMBL" id="PVUE01000002">
    <property type="protein sequence ID" value="PRZ43493.1"/>
    <property type="molecule type" value="Genomic_DNA"/>
</dbReference>
<dbReference type="GO" id="GO:0016301">
    <property type="term" value="F:kinase activity"/>
    <property type="evidence" value="ECO:0007669"/>
    <property type="project" value="UniProtKB-KW"/>
</dbReference>
<keyword evidence="1" id="KW-0808">Transferase</keyword>
<reference evidence="1 2" key="1">
    <citation type="submission" date="2018-03" db="EMBL/GenBank/DDBJ databases">
        <title>Genomic Encyclopedia of Archaeal and Bacterial Type Strains, Phase II (KMG-II): from individual species to whole genera.</title>
        <authorList>
            <person name="Goeker M."/>
        </authorList>
    </citation>
    <scope>NUCLEOTIDE SEQUENCE [LARGE SCALE GENOMIC DNA]</scope>
    <source>
        <strain evidence="1 2">DSM 100065</strain>
    </source>
</reference>
<comment type="caution">
    <text evidence="1">The sequence shown here is derived from an EMBL/GenBank/DDBJ whole genome shotgun (WGS) entry which is preliminary data.</text>
</comment>
<proteinExistence type="predicted"/>